<dbReference type="eggNOG" id="COG0811">
    <property type="taxonomic scope" value="Bacteria"/>
</dbReference>
<dbReference type="AlphaFoldDB" id="U7D8N4"/>
<dbReference type="GO" id="GO:0017038">
    <property type="term" value="P:protein import"/>
    <property type="evidence" value="ECO:0007669"/>
    <property type="project" value="TreeGrafter"/>
</dbReference>
<gene>
    <name evidence="10" type="ORF">CALK_1654</name>
</gene>
<keyword evidence="3 8" id="KW-0812">Transmembrane</keyword>
<dbReference type="InterPro" id="IPR050790">
    <property type="entry name" value="ExbB/TolQ_transport"/>
</dbReference>
<keyword evidence="6" id="KW-0653">Protein transport</keyword>
<keyword evidence="2" id="KW-1003">Cell membrane</keyword>
<feature type="domain" description="MotA/TolQ/ExbB proton channel" evidence="9">
    <location>
        <begin position="352"/>
        <end position="471"/>
    </location>
</feature>
<feature type="coiled-coil region" evidence="7">
    <location>
        <begin position="55"/>
        <end position="110"/>
    </location>
</feature>
<evidence type="ECO:0000313" key="11">
    <source>
        <dbReference type="Proteomes" id="UP000017148"/>
    </source>
</evidence>
<dbReference type="PANTHER" id="PTHR30625">
    <property type="entry name" value="PROTEIN TOLQ"/>
    <property type="match status" value="1"/>
</dbReference>
<dbReference type="GO" id="GO:0005886">
    <property type="term" value="C:plasma membrane"/>
    <property type="evidence" value="ECO:0007669"/>
    <property type="project" value="UniProtKB-SubCell"/>
</dbReference>
<keyword evidence="5 8" id="KW-0472">Membrane</keyword>
<dbReference type="Proteomes" id="UP000017148">
    <property type="component" value="Unassembled WGS sequence"/>
</dbReference>
<organism evidence="10 11">
    <name type="scientific">Chitinivibrio alkaliphilus ACht1</name>
    <dbReference type="NCBI Taxonomy" id="1313304"/>
    <lineage>
        <taxon>Bacteria</taxon>
        <taxon>Pseudomonadati</taxon>
        <taxon>Fibrobacterota</taxon>
        <taxon>Chitinivibrionia</taxon>
        <taxon>Chitinivibrionales</taxon>
        <taxon>Chitinivibrionaceae</taxon>
        <taxon>Chitinivibrio</taxon>
    </lineage>
</organism>
<evidence type="ECO:0000256" key="4">
    <source>
        <dbReference type="ARBA" id="ARBA00022989"/>
    </source>
</evidence>
<reference evidence="10 11" key="1">
    <citation type="journal article" date="2013" name="Environ. Microbiol.">
        <title>Genome analysis of Chitinivibrio alkaliphilus gen. nov., sp. nov., a novel extremely haloalkaliphilic anaerobic chitinolytic bacterium from the candidate phylum Termite Group 3.</title>
        <authorList>
            <person name="Sorokin D.Y."/>
            <person name="Gumerov V.M."/>
            <person name="Rakitin A.L."/>
            <person name="Beletsky A.V."/>
            <person name="Damste J.S."/>
            <person name="Muyzer G."/>
            <person name="Mardanov A.V."/>
            <person name="Ravin N.V."/>
        </authorList>
    </citation>
    <scope>NUCLEOTIDE SEQUENCE [LARGE SCALE GENOMIC DNA]</scope>
    <source>
        <strain evidence="10 11">ACht1</strain>
    </source>
</reference>
<evidence type="ECO:0000256" key="6">
    <source>
        <dbReference type="RuleBase" id="RU004057"/>
    </source>
</evidence>
<accession>U7D8N4</accession>
<feature type="transmembrane region" description="Helical" evidence="8">
    <location>
        <begin position="393"/>
        <end position="417"/>
    </location>
</feature>
<evidence type="ECO:0000256" key="5">
    <source>
        <dbReference type="ARBA" id="ARBA00023136"/>
    </source>
</evidence>
<dbReference type="Pfam" id="PF01618">
    <property type="entry name" value="MotA_ExbB"/>
    <property type="match status" value="1"/>
</dbReference>
<comment type="subcellular location">
    <subcellularLocation>
        <location evidence="1">Cell membrane</location>
        <topology evidence="1">Multi-pass membrane protein</topology>
    </subcellularLocation>
    <subcellularLocation>
        <location evidence="6">Membrane</location>
        <topology evidence="6">Multi-pass membrane protein</topology>
    </subcellularLocation>
</comment>
<name>U7D8N4_9BACT</name>
<feature type="transmembrane region" description="Helical" evidence="8">
    <location>
        <begin position="437"/>
        <end position="458"/>
    </location>
</feature>
<proteinExistence type="inferred from homology"/>
<sequence>MSKRSLLLLLFLLIPIFSEDTPLEDLYSELEYLRERYHDRQSTFEHLTRTRWNQKEEHTRLRKRNRDHLEELQTESEELLRSLTSKRENQKVIRSEISSQEEEIQRLQHTWKEIVRAVEEKDRQYSDYISQDFPLHKDSLFVAHRALQDELSPQQNPGTYYTTLLDLKVSRFMESRFSQWFRTRVVLPEEEIQDMRVLRIGHAVAYGIVDTSQYYLNFLGEDRANPFEWQRVADQSHGQMIDQIFSSHVSPEEGQLLSLPLDPVQTTQTRDMLGREEMTTWEYLQDFIEKGGFMMAPLGVMMLWALVLVVNRLIVYHVRHKRSYTFINKAVQFLEKGDIEGAKTLAEKNSGVLARILQNSIEHSERNRASAEKAVKEILLTEIPILEKHLDTLAVIAASAPLMGLLGTVTGMIRMFTDITRFGTGDPQLLAGGISEALVTTETGLIIAIPVLLLHNFLRNRRNRIQSDIEMYAMRILNRLWPAE</sequence>
<dbReference type="STRING" id="1313304.CALK_1654"/>
<keyword evidence="6" id="KW-0813">Transport</keyword>
<dbReference type="InterPro" id="IPR002898">
    <property type="entry name" value="MotA_ExbB_proton_chnl"/>
</dbReference>
<evidence type="ECO:0000256" key="2">
    <source>
        <dbReference type="ARBA" id="ARBA00022475"/>
    </source>
</evidence>
<comment type="caution">
    <text evidence="10">The sequence shown here is derived from an EMBL/GenBank/DDBJ whole genome shotgun (WGS) entry which is preliminary data.</text>
</comment>
<dbReference type="RefSeq" id="WP_022637101.1">
    <property type="nucleotide sequence ID" value="NZ_ASJR01000013.1"/>
</dbReference>
<dbReference type="PANTHER" id="PTHR30625:SF11">
    <property type="entry name" value="MOTA_TOLQ_EXBB PROTON CHANNEL DOMAIN-CONTAINING PROTEIN"/>
    <property type="match status" value="1"/>
</dbReference>
<evidence type="ECO:0000256" key="7">
    <source>
        <dbReference type="SAM" id="Coils"/>
    </source>
</evidence>
<evidence type="ECO:0000256" key="1">
    <source>
        <dbReference type="ARBA" id="ARBA00004651"/>
    </source>
</evidence>
<evidence type="ECO:0000259" key="9">
    <source>
        <dbReference type="Pfam" id="PF01618"/>
    </source>
</evidence>
<evidence type="ECO:0000313" key="10">
    <source>
        <dbReference type="EMBL" id="ERP31452.1"/>
    </source>
</evidence>
<feature type="transmembrane region" description="Helical" evidence="8">
    <location>
        <begin position="293"/>
        <end position="314"/>
    </location>
</feature>
<keyword evidence="4 8" id="KW-1133">Transmembrane helix</keyword>
<dbReference type="EMBL" id="ASJR01000013">
    <property type="protein sequence ID" value="ERP31452.1"/>
    <property type="molecule type" value="Genomic_DNA"/>
</dbReference>
<evidence type="ECO:0000256" key="8">
    <source>
        <dbReference type="SAM" id="Phobius"/>
    </source>
</evidence>
<protein>
    <submittedName>
        <fullName evidence="10">MotA/TolQ/ExbB proton channel</fullName>
    </submittedName>
</protein>
<evidence type="ECO:0000256" key="3">
    <source>
        <dbReference type="ARBA" id="ARBA00022692"/>
    </source>
</evidence>
<keyword evidence="11" id="KW-1185">Reference proteome</keyword>
<keyword evidence="7" id="KW-0175">Coiled coil</keyword>
<comment type="similarity">
    <text evidence="6">Belongs to the exbB/tolQ family.</text>
</comment>